<dbReference type="SMR" id="A0A2G9SLW6"/>
<comment type="catalytic activity">
    <reaction evidence="23">
        <text>N-(5Z,8Z,11Z,14Z-eicosatetraenoyl)-1-(9Z-octadecenoyl)-sn-glycero-3-phosphoethanolamine + H2O = N-(5Z,8Z,11Z,14Z-eicosatetraenoyl)-ethanolamine + 1-(9Z-octadecenoyl)-sn-glycero-3-phosphate + H(+)</text>
        <dbReference type="Rhea" id="RHEA:45544"/>
        <dbReference type="ChEBI" id="CHEBI:2700"/>
        <dbReference type="ChEBI" id="CHEBI:15377"/>
        <dbReference type="ChEBI" id="CHEBI:15378"/>
        <dbReference type="ChEBI" id="CHEBI:74544"/>
        <dbReference type="ChEBI" id="CHEBI:85223"/>
    </reaction>
    <physiologicalReaction direction="left-to-right" evidence="23">
        <dbReference type="Rhea" id="RHEA:45545"/>
    </physiologicalReaction>
</comment>
<dbReference type="EC" id="3.1.4.54" evidence="8"/>
<dbReference type="GO" id="GO:0070291">
    <property type="term" value="P:N-acylethanolamine metabolic process"/>
    <property type="evidence" value="ECO:0007669"/>
    <property type="project" value="TreeGrafter"/>
</dbReference>
<evidence type="ECO:0000313" key="43">
    <source>
        <dbReference type="EMBL" id="PIO40391.1"/>
    </source>
</evidence>
<keyword evidence="44" id="KW-1185">Reference proteome</keyword>
<feature type="compositionally biased region" description="Low complexity" evidence="41">
    <location>
        <begin position="50"/>
        <end position="60"/>
    </location>
</feature>
<name>A0A2G9SLW6_AQUCT</name>
<comment type="catalytic activity">
    <reaction evidence="34">
        <text>N,1,2-tri-(9Z-octadecenoyl)-sn-glycero-3-phosphoethanolamine + H2O = N-(9Z-octadecenoyl) ethanolamine + 1,2-di-(9Z-octadecenoyl)-sn-glycero-3-phosphate + H(+)</text>
        <dbReference type="Rhea" id="RHEA:45532"/>
        <dbReference type="ChEBI" id="CHEBI:15377"/>
        <dbReference type="ChEBI" id="CHEBI:15378"/>
        <dbReference type="ChEBI" id="CHEBI:71466"/>
        <dbReference type="ChEBI" id="CHEBI:74546"/>
        <dbReference type="ChEBI" id="CHEBI:85291"/>
    </reaction>
    <physiologicalReaction direction="left-to-right" evidence="34">
        <dbReference type="Rhea" id="RHEA:45533"/>
    </physiologicalReaction>
</comment>
<evidence type="ECO:0000256" key="12">
    <source>
        <dbReference type="ARBA" id="ARBA00022753"/>
    </source>
</evidence>
<keyword evidence="11 40" id="KW-0479">Metal-binding</keyword>
<evidence type="ECO:0000256" key="33">
    <source>
        <dbReference type="ARBA" id="ARBA00048593"/>
    </source>
</evidence>
<evidence type="ECO:0000256" key="21">
    <source>
        <dbReference type="ARBA" id="ARBA00023264"/>
    </source>
</evidence>
<evidence type="ECO:0000256" key="22">
    <source>
        <dbReference type="ARBA" id="ARBA00045525"/>
    </source>
</evidence>
<evidence type="ECO:0000256" key="17">
    <source>
        <dbReference type="ARBA" id="ARBA00023034"/>
    </source>
</evidence>
<evidence type="ECO:0000256" key="19">
    <source>
        <dbReference type="ARBA" id="ARBA00023136"/>
    </source>
</evidence>
<evidence type="ECO:0000256" key="25">
    <source>
        <dbReference type="ARBA" id="ARBA00047456"/>
    </source>
</evidence>
<keyword evidence="20" id="KW-0539">Nucleus</keyword>
<evidence type="ECO:0000256" key="37">
    <source>
        <dbReference type="ARBA" id="ARBA00049023"/>
    </source>
</evidence>
<comment type="catalytic activity">
    <reaction evidence="32">
        <text>N-decanoyl-1-hexadecanoyl-2-(9Z,12Z-octadecadienoyl)-sn-glycero-3-phosphoethanolamine + H2O = N-decanoyl ethanolamine + 1-hexadecanoyl-2-(9Z,12Z-octadecadienoyl)-sn-glycero-3-phosphate + H(+)</text>
        <dbReference type="Rhea" id="RHEA:45608"/>
        <dbReference type="ChEBI" id="CHEBI:15377"/>
        <dbReference type="ChEBI" id="CHEBI:15378"/>
        <dbReference type="ChEBI" id="CHEBI:72860"/>
        <dbReference type="ChEBI" id="CHEBI:85295"/>
        <dbReference type="ChEBI" id="CHEBI:85301"/>
    </reaction>
    <physiologicalReaction direction="left-to-right" evidence="32">
        <dbReference type="Rhea" id="RHEA:45609"/>
    </physiologicalReaction>
</comment>
<dbReference type="Proteomes" id="UP000228934">
    <property type="component" value="Unassembled WGS sequence"/>
</dbReference>
<keyword evidence="14 40" id="KW-0862">Zinc</keyword>
<feature type="binding site" evidence="40">
    <location>
        <position position="175"/>
    </location>
    <ligand>
        <name>Zn(2+)</name>
        <dbReference type="ChEBI" id="CHEBI:29105"/>
        <label>1</label>
    </ligand>
</feature>
<dbReference type="GO" id="GO:0031901">
    <property type="term" value="C:early endosome membrane"/>
    <property type="evidence" value="ECO:0007669"/>
    <property type="project" value="UniProtKB-SubCell"/>
</dbReference>
<evidence type="ECO:0000256" key="9">
    <source>
        <dbReference type="ARBA" id="ARBA00016017"/>
    </source>
</evidence>
<comment type="catalytic activity">
    <reaction evidence="38">
        <text>N-octanoyl-1-hexadecanoyl-2-(9Z,12Z-octadecadienoyl)-sn-glycero-3-phosphoethanolamine + H2O = N-octanoyl ethanolamine + 1-hexadecanoyl-2-(9Z,12Z-octadecadienoyl)-sn-glycero-3-phosphate + H(+)</text>
        <dbReference type="Rhea" id="RHEA:45612"/>
        <dbReference type="ChEBI" id="CHEBI:15377"/>
        <dbReference type="ChEBI" id="CHEBI:15378"/>
        <dbReference type="ChEBI" id="CHEBI:72860"/>
        <dbReference type="ChEBI" id="CHEBI:85296"/>
        <dbReference type="ChEBI" id="CHEBI:85302"/>
    </reaction>
    <physiologicalReaction direction="left-to-right" evidence="38">
        <dbReference type="Rhea" id="RHEA:45613"/>
    </physiologicalReaction>
</comment>
<feature type="region of interest" description="Disordered" evidence="41">
    <location>
        <begin position="1"/>
        <end position="67"/>
    </location>
</feature>
<evidence type="ECO:0000256" key="8">
    <source>
        <dbReference type="ARBA" id="ARBA00012279"/>
    </source>
</evidence>
<feature type="compositionally biased region" description="Acidic residues" evidence="41">
    <location>
        <begin position="23"/>
        <end position="33"/>
    </location>
</feature>
<evidence type="ECO:0000256" key="1">
    <source>
        <dbReference type="ARBA" id="ARBA00004146"/>
    </source>
</evidence>
<keyword evidence="13" id="KW-0378">Hydrolase</keyword>
<evidence type="ECO:0000256" key="6">
    <source>
        <dbReference type="ARBA" id="ARBA00010127"/>
    </source>
</evidence>
<comment type="catalytic activity">
    <reaction evidence="27">
        <text>N,1-diacyl-sn-glycero-3-phosphoethanolamine + H2O = an N-acylethanolamine + a 1-acyl-sn-glycero-3-phosphate + H(+)</text>
        <dbReference type="Rhea" id="RHEA:53164"/>
        <dbReference type="ChEBI" id="CHEBI:15377"/>
        <dbReference type="ChEBI" id="CHEBI:15378"/>
        <dbReference type="ChEBI" id="CHEBI:52640"/>
        <dbReference type="ChEBI" id="CHEBI:57970"/>
        <dbReference type="ChEBI" id="CHEBI:85216"/>
    </reaction>
    <physiologicalReaction direction="left-to-right" evidence="27">
        <dbReference type="Rhea" id="RHEA:53165"/>
    </physiologicalReaction>
</comment>
<evidence type="ECO:0000256" key="20">
    <source>
        <dbReference type="ARBA" id="ARBA00023242"/>
    </source>
</evidence>
<evidence type="ECO:0000256" key="39">
    <source>
        <dbReference type="PIRSR" id="PIRSR038896-50"/>
    </source>
</evidence>
<comment type="catalytic activity">
    <reaction evidence="29">
        <text>N-dodecanoyl-1,2-di-(9Z-octadecenoyl)-sn-glycero-3-phosphoethanolamine + H2O = N-dodecanoylethanolamine + 1,2-di-(9Z-octadecenoyl)-sn-glycero-3-phosphate + H(+)</text>
        <dbReference type="Rhea" id="RHEA:45556"/>
        <dbReference type="ChEBI" id="CHEBI:15377"/>
        <dbReference type="ChEBI" id="CHEBI:15378"/>
        <dbReference type="ChEBI" id="CHEBI:74546"/>
        <dbReference type="ChEBI" id="CHEBI:85263"/>
        <dbReference type="ChEBI" id="CHEBI:85294"/>
    </reaction>
    <physiologicalReaction direction="left-to-right" evidence="29">
        <dbReference type="Rhea" id="RHEA:45557"/>
    </physiologicalReaction>
</comment>
<comment type="function">
    <text evidence="22">D-type phospholipase that hydrolyzes N-acyl-phosphatidylethanolamines (NAPEs) to produce bioactive N-acylethanolamines/fatty acid ethanolamides (NAEs/FAEs) and phosphatidic acid. Cleaves the terminal phosphodiester bond of diacyl- and alkenylacyl-NAPEs, primarily playing a role in the generation of long-chain saturated and monounsaturated NAEs in the brain. May control NAPE homeostasis in dopaminergic neuron membranes and regulate neuron survival, partly through RAC1 activation. As a regulator of lipid metabolism in the adipose tissue, mediates the crosstalk between adipocytes, gut microbiota and immune cells to control body temperature and weight. In particular, regulates energy homeostasis by promoting cold-induced brown or beige adipocyte differentiation program to generate heat from fatty acids and glucose. Has limited D-type phospholipase activity toward N-acyl lyso-NAPEs.</text>
</comment>
<evidence type="ECO:0000256" key="38">
    <source>
        <dbReference type="ARBA" id="ARBA00049463"/>
    </source>
</evidence>
<keyword evidence="15" id="KW-0442">Lipid degradation</keyword>
<feature type="binding site" evidence="39">
    <location>
        <position position="178"/>
    </location>
    <ligand>
        <name>an N-acyl-1,2-diacyl-sn-glycero-3-phosphoethanolamine</name>
        <dbReference type="ChEBI" id="CHEBI:62537"/>
    </ligand>
</feature>
<keyword evidence="19" id="KW-0472">Membrane</keyword>
<comment type="subunit">
    <text evidence="7">Homodimer. Bile acids promote the assembly of inactive monomers into an active dimer and enable catalysis.</text>
</comment>
<keyword evidence="12" id="KW-0967">Endosome</keyword>
<feature type="domain" description="Metallo-beta-lactamase" evidence="42">
    <location>
        <begin position="134"/>
        <end position="330"/>
    </location>
</feature>
<dbReference type="Gene3D" id="3.60.15.10">
    <property type="entry name" value="Ribonuclease Z/Hydroxyacylglutathione hydrolase-like"/>
    <property type="match status" value="1"/>
</dbReference>
<comment type="catalytic activity">
    <reaction evidence="36">
        <text>N-butanoyl-1-hexadecanoyl-2-(9Z,12Z-octadecadienoyl)-sn-glycero-3-phosphoethanolamine + H2O = N-butanoyl ethanolamine + 1-hexadecanoyl-2-(9Z,12Z-octadecadienoyl)-sn-glycero-3-phosphate + H(+)</text>
        <dbReference type="Rhea" id="RHEA:45620"/>
        <dbReference type="ChEBI" id="CHEBI:15377"/>
        <dbReference type="ChEBI" id="CHEBI:15378"/>
        <dbReference type="ChEBI" id="CHEBI:72860"/>
        <dbReference type="ChEBI" id="CHEBI:85298"/>
        <dbReference type="ChEBI" id="CHEBI:85304"/>
    </reaction>
    <physiologicalReaction direction="left-to-right" evidence="36">
        <dbReference type="Rhea" id="RHEA:45621"/>
    </physiologicalReaction>
</comment>
<comment type="subcellular location">
    <subcellularLocation>
        <location evidence="1">Early endosome membrane</location>
    </subcellularLocation>
    <subcellularLocation>
        <location evidence="4">Endosome membrane</location>
        <topology evidence="4">Peripheral membrane protein</topology>
    </subcellularLocation>
    <subcellularLocation>
        <location evidence="3">Golgi apparatus membrane</location>
        <topology evidence="3">Peripheral membrane protein</topology>
    </subcellularLocation>
    <subcellularLocation>
        <location evidence="2">Nucleus envelope</location>
    </subcellularLocation>
    <subcellularLocation>
        <location evidence="5">Nucleus</location>
        <location evidence="5">Nucleoplasm</location>
    </subcellularLocation>
</comment>
<evidence type="ECO:0000256" key="29">
    <source>
        <dbReference type="ARBA" id="ARBA00047926"/>
    </source>
</evidence>
<keyword evidence="18" id="KW-0443">Lipid metabolism</keyword>
<evidence type="ECO:0000256" key="41">
    <source>
        <dbReference type="SAM" id="MobiDB-lite"/>
    </source>
</evidence>
<organism evidence="43 44">
    <name type="scientific">Aquarana catesbeiana</name>
    <name type="common">American bullfrog</name>
    <name type="synonym">Rana catesbeiana</name>
    <dbReference type="NCBI Taxonomy" id="8400"/>
    <lineage>
        <taxon>Eukaryota</taxon>
        <taxon>Metazoa</taxon>
        <taxon>Chordata</taxon>
        <taxon>Craniata</taxon>
        <taxon>Vertebrata</taxon>
        <taxon>Euteleostomi</taxon>
        <taxon>Amphibia</taxon>
        <taxon>Batrachia</taxon>
        <taxon>Anura</taxon>
        <taxon>Neobatrachia</taxon>
        <taxon>Ranoidea</taxon>
        <taxon>Ranidae</taxon>
        <taxon>Aquarana</taxon>
    </lineage>
</organism>
<evidence type="ECO:0000256" key="28">
    <source>
        <dbReference type="ARBA" id="ARBA00047759"/>
    </source>
</evidence>
<accession>A0A2G9SLW6</accession>
<evidence type="ECO:0000256" key="14">
    <source>
        <dbReference type="ARBA" id="ARBA00022833"/>
    </source>
</evidence>
<sequence>MAAAAPEDRGTVRSRVPTSLDPGTDEDERDEECLTSNQYPKETVRKRQNSTRSSRSSESSRSSRKSFRLDLRLEEDVTKSVKDKNGRFELDRELPIIEPYFVQHSESAGKLETGIRITWLGHASVMVEMDDLTFLTDPVFSQRASPISIAGPKRFRGPPCTIEQLPKIDAVVISHNHYDHLDYNTVLGLNQRFGTELRWFVPLGLLNWMQSCGCENVIELDWWEQNCVPGHDEVTFVFTPCQHWCKRTPFDDNKVLWGSWSVLGPSNRFFFAGDTGYCAAFEQIGKRFGPFDVAAIPIGAYEPRCQHVDPEEAVRIHADVRAKKSVGIHWGTFALANEHYLEPPAKLREALERYGLTQEDFIVLNHGASKLFNTVINGDLKDECICSLLG</sequence>
<feature type="binding site" evidence="40">
    <location>
        <position position="180"/>
    </location>
    <ligand>
        <name>Zn(2+)</name>
        <dbReference type="ChEBI" id="CHEBI:29105"/>
        <label>2</label>
    </ligand>
</feature>
<dbReference type="InterPro" id="IPR036866">
    <property type="entry name" value="RibonucZ/Hydroxyglut_hydro"/>
</dbReference>
<evidence type="ECO:0000256" key="15">
    <source>
        <dbReference type="ARBA" id="ARBA00022963"/>
    </source>
</evidence>
<protein>
    <recommendedName>
        <fullName evidence="9">N-acyl-phosphatidylethanolamine-hydrolyzing phospholipase D</fullName>
        <ecNumber evidence="8">3.1.4.54</ecNumber>
    </recommendedName>
</protein>
<keyword evidence="10" id="KW-0595">Phospholipid degradation</keyword>
<dbReference type="GO" id="GO:0009395">
    <property type="term" value="P:phospholipid catabolic process"/>
    <property type="evidence" value="ECO:0007669"/>
    <property type="project" value="UniProtKB-KW"/>
</dbReference>
<evidence type="ECO:0000256" key="4">
    <source>
        <dbReference type="ARBA" id="ARBA00004481"/>
    </source>
</evidence>
<evidence type="ECO:0000256" key="2">
    <source>
        <dbReference type="ARBA" id="ARBA00004259"/>
    </source>
</evidence>
<evidence type="ECO:0000259" key="42">
    <source>
        <dbReference type="Pfam" id="PF12706"/>
    </source>
</evidence>
<feature type="binding site" evidence="40">
    <location>
        <position position="274"/>
    </location>
    <ligand>
        <name>Zn(2+)</name>
        <dbReference type="ChEBI" id="CHEBI:29105"/>
        <label>1</label>
    </ligand>
</feature>
<evidence type="ECO:0000256" key="36">
    <source>
        <dbReference type="ARBA" id="ARBA00048938"/>
    </source>
</evidence>
<comment type="catalytic activity">
    <reaction evidence="24">
        <text>N-octadecanoyl-1,2-di-(9Z-octadecenoyl)-sn-glycero-3-phosphoethanolamine + H2O = N-octadecanoyl ethanolamine + 1,2-di-(9Z-octadecenoyl)-sn-glycero-3-phosphate + H(+)</text>
        <dbReference type="Rhea" id="RHEA:45536"/>
        <dbReference type="ChEBI" id="CHEBI:15377"/>
        <dbReference type="ChEBI" id="CHEBI:15378"/>
        <dbReference type="ChEBI" id="CHEBI:74546"/>
        <dbReference type="ChEBI" id="CHEBI:85292"/>
        <dbReference type="ChEBI" id="CHEBI:85299"/>
    </reaction>
    <physiologicalReaction direction="left-to-right" evidence="24">
        <dbReference type="Rhea" id="RHEA:45537"/>
    </physiologicalReaction>
</comment>
<comment type="catalytic activity">
    <reaction evidence="33">
        <text>N-hexanoyl-1-hexadecanoyl-2-(9Z,12Z-octadecadienoyl)-sn-glycero-3-phosphoethanolamine + H2O = N-hexanoyl ethanolamine + 1-hexadecanoyl-2-(9Z,12Z-octadecadienoyl)-sn-glycero-3-phosphate + H(+)</text>
        <dbReference type="Rhea" id="RHEA:45616"/>
        <dbReference type="ChEBI" id="CHEBI:15377"/>
        <dbReference type="ChEBI" id="CHEBI:15378"/>
        <dbReference type="ChEBI" id="CHEBI:72860"/>
        <dbReference type="ChEBI" id="CHEBI:85297"/>
        <dbReference type="ChEBI" id="CHEBI:85303"/>
    </reaction>
    <physiologicalReaction direction="left-to-right" evidence="33">
        <dbReference type="Rhea" id="RHEA:45617"/>
    </physiologicalReaction>
</comment>
<evidence type="ECO:0000256" key="26">
    <source>
        <dbReference type="ARBA" id="ARBA00047474"/>
    </source>
</evidence>
<gene>
    <name evidence="43" type="ORF">AB205_0027900</name>
</gene>
<feature type="binding site" evidence="40">
    <location>
        <position position="243"/>
    </location>
    <ligand>
        <name>Zn(2+)</name>
        <dbReference type="ChEBI" id="CHEBI:29105"/>
        <label>1</label>
    </ligand>
</feature>
<evidence type="ECO:0000256" key="31">
    <source>
        <dbReference type="ARBA" id="ARBA00048295"/>
    </source>
</evidence>
<feature type="binding site" evidence="40">
    <location>
        <position position="329"/>
    </location>
    <ligand>
        <name>Zn(2+)</name>
        <dbReference type="ChEBI" id="CHEBI:29105"/>
        <label>2</label>
    </ligand>
</feature>
<dbReference type="PANTHER" id="PTHR15032:SF4">
    <property type="entry name" value="N-ACYL-PHOSPHATIDYLETHANOLAMINE-HYDROLYZING PHOSPHOLIPASE D"/>
    <property type="match status" value="1"/>
</dbReference>
<comment type="catalytic activity">
    <reaction evidence="30">
        <text>N-(5Z,8Z,11Z,14Z-eicosatetraenoyl)-1,2-di-(9Z-octadecenoyl)-sn-glycero-3-phosphoethanolamine + H2O = N-(5Z,8Z,11Z,14Z-eicosatetraenoyl)-ethanolamine + 1,2-di-(9Z-octadecenoyl)-sn-glycero-3-phosphate + H(+)</text>
        <dbReference type="Rhea" id="RHEA:45528"/>
        <dbReference type="ChEBI" id="CHEBI:2700"/>
        <dbReference type="ChEBI" id="CHEBI:15377"/>
        <dbReference type="ChEBI" id="CHEBI:15378"/>
        <dbReference type="ChEBI" id="CHEBI:74546"/>
        <dbReference type="ChEBI" id="CHEBI:85277"/>
    </reaction>
    <physiologicalReaction direction="left-to-right" evidence="30">
        <dbReference type="Rhea" id="RHEA:45529"/>
    </physiologicalReaction>
</comment>
<reference evidence="44" key="1">
    <citation type="journal article" date="2017" name="Nat. Commun.">
        <title>The North American bullfrog draft genome provides insight into hormonal regulation of long noncoding RNA.</title>
        <authorList>
            <person name="Hammond S.A."/>
            <person name="Warren R.L."/>
            <person name="Vandervalk B.P."/>
            <person name="Kucuk E."/>
            <person name="Khan H."/>
            <person name="Gibb E.A."/>
            <person name="Pandoh P."/>
            <person name="Kirk H."/>
            <person name="Zhao Y."/>
            <person name="Jones M."/>
            <person name="Mungall A.J."/>
            <person name="Coope R."/>
            <person name="Pleasance S."/>
            <person name="Moore R.A."/>
            <person name="Holt R.A."/>
            <person name="Round J.M."/>
            <person name="Ohora S."/>
            <person name="Walle B.V."/>
            <person name="Veldhoen N."/>
            <person name="Helbing C.C."/>
            <person name="Birol I."/>
        </authorList>
    </citation>
    <scope>NUCLEOTIDE SEQUENCE [LARGE SCALE GENOMIC DNA]</scope>
</reference>
<evidence type="ECO:0000256" key="10">
    <source>
        <dbReference type="ARBA" id="ARBA00022668"/>
    </source>
</evidence>
<dbReference type="InterPro" id="IPR001279">
    <property type="entry name" value="Metallo-B-lactamas"/>
</dbReference>
<dbReference type="SUPFAM" id="SSF56281">
    <property type="entry name" value="Metallo-hydrolase/oxidoreductase"/>
    <property type="match status" value="1"/>
</dbReference>
<comment type="cofactor">
    <cofactor evidence="40">
        <name>Zn(2+)</name>
        <dbReference type="ChEBI" id="CHEBI:29105"/>
    </cofactor>
    <text evidence="40">Binds 2 zinc divalent cations per subunit.</text>
</comment>
<evidence type="ECO:0000256" key="40">
    <source>
        <dbReference type="PIRSR" id="PIRSR038896-51"/>
    </source>
</evidence>
<comment type="similarity">
    <text evidence="6">Belongs to the NAPE-PLD family.</text>
</comment>
<dbReference type="GO" id="GO:0005654">
    <property type="term" value="C:nucleoplasm"/>
    <property type="evidence" value="ECO:0007669"/>
    <property type="project" value="UniProtKB-SubCell"/>
</dbReference>
<comment type="catalytic activity">
    <reaction evidence="25">
        <text>N,1-dihexadecanoyl-sn-glycero-3-phosphoethanolamine + H2O = N-hexadecanoylethanolamine + 1-hexadecanoyl-sn-glycero-3-phosphate + H(+)</text>
        <dbReference type="Rhea" id="RHEA:45592"/>
        <dbReference type="ChEBI" id="CHEBI:15377"/>
        <dbReference type="ChEBI" id="CHEBI:15378"/>
        <dbReference type="ChEBI" id="CHEBI:57518"/>
        <dbReference type="ChEBI" id="CHEBI:71464"/>
        <dbReference type="ChEBI" id="CHEBI:85335"/>
    </reaction>
    <physiologicalReaction direction="left-to-right" evidence="25">
        <dbReference type="Rhea" id="RHEA:45593"/>
    </physiologicalReaction>
</comment>
<evidence type="ECO:0000256" key="16">
    <source>
        <dbReference type="ARBA" id="ARBA00022990"/>
    </source>
</evidence>
<comment type="catalytic activity">
    <reaction evidence="37">
        <text>1-O-(1Z-octadecenoyl)-2-(9Z-octadecenoyl)-sn-glycero-3-phospho-N-hexadecanoyl-ethanolamine + H2O = 1-O-(1Z-octadecenoyl)-2-(9Z-octadecenoyl)-sn-glycero-3-phosphate + N-hexadecanoylethanolamine + H(+)</text>
        <dbReference type="Rhea" id="RHEA:56464"/>
        <dbReference type="ChEBI" id="CHEBI:15377"/>
        <dbReference type="ChEBI" id="CHEBI:15378"/>
        <dbReference type="ChEBI" id="CHEBI:71464"/>
        <dbReference type="ChEBI" id="CHEBI:138663"/>
        <dbReference type="ChEBI" id="CHEBI:140452"/>
    </reaction>
    <physiologicalReaction direction="left-to-right" evidence="37">
        <dbReference type="Rhea" id="RHEA:56465"/>
    </physiologicalReaction>
</comment>
<keyword evidence="21" id="KW-1208">Phospholipid metabolism</keyword>
<keyword evidence="16" id="KW-0007">Acetylation</keyword>
<dbReference type="GO" id="GO:0005635">
    <property type="term" value="C:nuclear envelope"/>
    <property type="evidence" value="ECO:0007669"/>
    <property type="project" value="UniProtKB-SubCell"/>
</dbReference>
<dbReference type="EMBL" id="KV922765">
    <property type="protein sequence ID" value="PIO40391.1"/>
    <property type="molecule type" value="Genomic_DNA"/>
</dbReference>
<feature type="binding site" evidence="40">
    <location>
        <position position="274"/>
    </location>
    <ligand>
        <name>Zn(2+)</name>
        <dbReference type="ChEBI" id="CHEBI:29105"/>
        <label>2</label>
    </ligand>
</feature>
<evidence type="ECO:0000256" key="32">
    <source>
        <dbReference type="ARBA" id="ARBA00048371"/>
    </source>
</evidence>
<dbReference type="FunFam" id="3.60.15.10:FF:000016">
    <property type="entry name" value="N-acyl-phosphatidylethanolamine-hydrolyzing phospholipase D, putative"/>
    <property type="match status" value="1"/>
</dbReference>
<dbReference type="GO" id="GO:0008270">
    <property type="term" value="F:zinc ion binding"/>
    <property type="evidence" value="ECO:0007669"/>
    <property type="project" value="InterPro"/>
</dbReference>
<evidence type="ECO:0000256" key="30">
    <source>
        <dbReference type="ARBA" id="ARBA00048025"/>
    </source>
</evidence>
<evidence type="ECO:0000256" key="7">
    <source>
        <dbReference type="ARBA" id="ARBA00011543"/>
    </source>
</evidence>
<feature type="binding site" evidence="39">
    <location>
        <position position="307"/>
    </location>
    <ligand>
        <name>an N-acyl-1,2-diacyl-sn-glycero-3-phosphoethanolamine</name>
        <dbReference type="ChEBI" id="CHEBI:62537"/>
    </ligand>
</feature>
<feature type="compositionally biased region" description="Basic and acidic residues" evidence="41">
    <location>
        <begin position="1"/>
        <end position="11"/>
    </location>
</feature>
<evidence type="ECO:0000256" key="23">
    <source>
        <dbReference type="ARBA" id="ARBA00047392"/>
    </source>
</evidence>
<evidence type="ECO:0000256" key="3">
    <source>
        <dbReference type="ARBA" id="ARBA00004395"/>
    </source>
</evidence>
<feature type="binding site" evidence="40">
    <location>
        <position position="179"/>
    </location>
    <ligand>
        <name>Zn(2+)</name>
        <dbReference type="ChEBI" id="CHEBI:29105"/>
        <label>2</label>
    </ligand>
</feature>
<evidence type="ECO:0000256" key="18">
    <source>
        <dbReference type="ARBA" id="ARBA00023098"/>
    </source>
</evidence>
<proteinExistence type="inferred from homology"/>
<evidence type="ECO:0000256" key="24">
    <source>
        <dbReference type="ARBA" id="ARBA00047399"/>
    </source>
</evidence>
<evidence type="ECO:0000256" key="34">
    <source>
        <dbReference type="ARBA" id="ARBA00048630"/>
    </source>
</evidence>
<dbReference type="PANTHER" id="PTHR15032">
    <property type="entry name" value="N-ACYL-PHOSPHATIDYLETHANOLAMINE-HYDROLYZING PHOSPHOLIPASE D"/>
    <property type="match status" value="1"/>
</dbReference>
<dbReference type="PIRSF" id="PIRSF038896">
    <property type="entry name" value="NAPE-PLD"/>
    <property type="match status" value="1"/>
</dbReference>
<dbReference type="Pfam" id="PF12706">
    <property type="entry name" value="Lactamase_B_2"/>
    <property type="match status" value="1"/>
</dbReference>
<evidence type="ECO:0000256" key="27">
    <source>
        <dbReference type="ARBA" id="ARBA00047528"/>
    </source>
</evidence>
<comment type="catalytic activity">
    <reaction evidence="26">
        <text>N-hexadecanoyl-1,2-di-(9Z-octadecenoyl)-sn-glycero-3-phosphoethanolamine + H2O = N-hexadecanoylethanolamine + 1,2-di-(9Z-octadecenoyl)-sn-glycero-3-phosphate + H(+)</text>
        <dbReference type="Rhea" id="RHEA:45540"/>
        <dbReference type="ChEBI" id="CHEBI:15377"/>
        <dbReference type="ChEBI" id="CHEBI:15378"/>
        <dbReference type="ChEBI" id="CHEBI:71464"/>
        <dbReference type="ChEBI" id="CHEBI:74546"/>
        <dbReference type="ChEBI" id="CHEBI:78097"/>
    </reaction>
    <physiologicalReaction direction="left-to-right" evidence="26">
        <dbReference type="Rhea" id="RHEA:45541"/>
    </physiologicalReaction>
</comment>
<dbReference type="AlphaFoldDB" id="A0A2G9SLW6"/>
<comment type="catalytic activity">
    <reaction evidence="28">
        <text>N-tetradecanoyl-1,2-di-(9Z-octadecenoyl)-sn-glycero-3-phosphoethanolamine + H2O = N-tetradecanoylethanolamine + 1,2-di-(9Z-octadecenoyl)-sn-glycero-3-phosphate + H(+)</text>
        <dbReference type="Rhea" id="RHEA:45552"/>
        <dbReference type="ChEBI" id="CHEBI:15377"/>
        <dbReference type="ChEBI" id="CHEBI:15378"/>
        <dbReference type="ChEBI" id="CHEBI:74546"/>
        <dbReference type="ChEBI" id="CHEBI:85262"/>
        <dbReference type="ChEBI" id="CHEBI:85293"/>
    </reaction>
    <physiologicalReaction direction="left-to-right" evidence="28">
        <dbReference type="Rhea" id="RHEA:45553"/>
    </physiologicalReaction>
</comment>
<evidence type="ECO:0000256" key="35">
    <source>
        <dbReference type="ARBA" id="ARBA00048796"/>
    </source>
</evidence>
<dbReference type="OrthoDB" id="332863at2759"/>
<keyword evidence="17" id="KW-0333">Golgi apparatus</keyword>
<dbReference type="GO" id="GO:0070292">
    <property type="term" value="P:N-acylphosphatidylethanolamine metabolic process"/>
    <property type="evidence" value="ECO:0007669"/>
    <property type="project" value="TreeGrafter"/>
</dbReference>
<dbReference type="InterPro" id="IPR024884">
    <property type="entry name" value="NAPE-PLD"/>
</dbReference>
<feature type="binding site" evidence="40">
    <location>
        <position position="177"/>
    </location>
    <ligand>
        <name>Zn(2+)</name>
        <dbReference type="ChEBI" id="CHEBI:29105"/>
        <label>1</label>
    </ligand>
</feature>
<evidence type="ECO:0000256" key="5">
    <source>
        <dbReference type="ARBA" id="ARBA00004642"/>
    </source>
</evidence>
<dbReference type="GO" id="GO:0070290">
    <property type="term" value="F:N-acylphosphatidylethanolamine-specific phospholipase D activity"/>
    <property type="evidence" value="ECO:0007669"/>
    <property type="project" value="UniProtKB-EC"/>
</dbReference>
<dbReference type="GO" id="GO:0000139">
    <property type="term" value="C:Golgi membrane"/>
    <property type="evidence" value="ECO:0007669"/>
    <property type="project" value="UniProtKB-SubCell"/>
</dbReference>
<evidence type="ECO:0000313" key="44">
    <source>
        <dbReference type="Proteomes" id="UP000228934"/>
    </source>
</evidence>
<comment type="catalytic activity">
    <reaction evidence="31">
        <text>N,1-dihexadecanoyl-2-(9Z,12Z-octadecadienoyl)-sn-glycero-3-phosphoethanolamine + H2O = 1-hexadecanoyl-2-(9Z,12Z-octadecadienoyl)-sn-glycero-3-phosphate + N-hexadecanoylethanolamine + H(+)</text>
        <dbReference type="Rhea" id="RHEA:45596"/>
        <dbReference type="ChEBI" id="CHEBI:15377"/>
        <dbReference type="ChEBI" id="CHEBI:15378"/>
        <dbReference type="ChEBI" id="CHEBI:71464"/>
        <dbReference type="ChEBI" id="CHEBI:72860"/>
        <dbReference type="ChEBI" id="CHEBI:85334"/>
    </reaction>
    <physiologicalReaction direction="left-to-right" evidence="31">
        <dbReference type="Rhea" id="RHEA:45597"/>
    </physiologicalReaction>
</comment>
<evidence type="ECO:0000256" key="11">
    <source>
        <dbReference type="ARBA" id="ARBA00022723"/>
    </source>
</evidence>
<comment type="catalytic activity">
    <reaction evidence="35">
        <text>N-(5Z,8Z,11Z,14Z-eicosatetraenoyl)-1,2-diacyl-sn-glycero-3-phosphoethanolamine + H2O = N-(5Z,8Z,11Z,14Z-eicosatetraenoyl)-ethanolamine + a 1,2-diacyl-sn-glycero-3-phosphate + H(+)</text>
        <dbReference type="Rhea" id="RHEA:56548"/>
        <dbReference type="ChEBI" id="CHEBI:2700"/>
        <dbReference type="ChEBI" id="CHEBI:15377"/>
        <dbReference type="ChEBI" id="CHEBI:15378"/>
        <dbReference type="ChEBI" id="CHEBI:58608"/>
        <dbReference type="ChEBI" id="CHEBI:140532"/>
    </reaction>
    <physiologicalReaction direction="left-to-right" evidence="35">
        <dbReference type="Rhea" id="RHEA:56549"/>
    </physiologicalReaction>
</comment>
<evidence type="ECO:0000256" key="13">
    <source>
        <dbReference type="ARBA" id="ARBA00022801"/>
    </source>
</evidence>